<dbReference type="PANTHER" id="PTHR43636:SF2">
    <property type="entry name" value="ELONGATION FACTOR G, MITOCHONDRIAL"/>
    <property type="match status" value="1"/>
</dbReference>
<keyword evidence="7" id="KW-1185">Reference proteome</keyword>
<keyword evidence="3" id="KW-0648">Protein biosynthesis</keyword>
<dbReference type="CDD" id="cd16262">
    <property type="entry name" value="EFG_III"/>
    <property type="match status" value="1"/>
</dbReference>
<keyword evidence="2 6" id="KW-0251">Elongation factor</keyword>
<dbReference type="PANTHER" id="PTHR43636">
    <property type="entry name" value="ELONGATION FACTOR G, MITOCHONDRIAL"/>
    <property type="match status" value="1"/>
</dbReference>
<dbReference type="Gene3D" id="3.30.70.870">
    <property type="entry name" value="Elongation Factor G (Translational Gtpase), domain 3"/>
    <property type="match status" value="1"/>
</dbReference>
<protein>
    <submittedName>
        <fullName evidence="6">Translation elongation factor-like protein</fullName>
    </submittedName>
</protein>
<dbReference type="RefSeq" id="WP_012412759.1">
    <property type="nucleotide sequence ID" value="NC_010628.1"/>
</dbReference>
<organism evidence="6 7">
    <name type="scientific">Nostoc punctiforme (strain ATCC 29133 / PCC 73102)</name>
    <dbReference type="NCBI Taxonomy" id="63737"/>
    <lineage>
        <taxon>Bacteria</taxon>
        <taxon>Bacillati</taxon>
        <taxon>Cyanobacteriota</taxon>
        <taxon>Cyanophyceae</taxon>
        <taxon>Nostocales</taxon>
        <taxon>Nostocaceae</taxon>
        <taxon>Nostoc</taxon>
    </lineage>
</organism>
<evidence type="ECO:0000256" key="2">
    <source>
        <dbReference type="ARBA" id="ARBA00022768"/>
    </source>
</evidence>
<dbReference type="InterPro" id="IPR041095">
    <property type="entry name" value="EFG_II"/>
</dbReference>
<dbReference type="EnsemblBacteria" id="ACC84823">
    <property type="protein sequence ID" value="ACC84823"/>
    <property type="gene ID" value="Npun_F6564"/>
</dbReference>
<dbReference type="GO" id="GO:0005525">
    <property type="term" value="F:GTP binding"/>
    <property type="evidence" value="ECO:0007669"/>
    <property type="project" value="UniProtKB-KW"/>
</dbReference>
<dbReference type="PhylomeDB" id="B2IZI1"/>
<feature type="domain" description="Elongation Factor G" evidence="5">
    <location>
        <begin position="24"/>
        <end position="97"/>
    </location>
</feature>
<dbReference type="GO" id="GO:0003924">
    <property type="term" value="F:GTPase activity"/>
    <property type="evidence" value="ECO:0007669"/>
    <property type="project" value="TreeGrafter"/>
</dbReference>
<keyword evidence="4" id="KW-0342">GTP-binding</keyword>
<dbReference type="AlphaFoldDB" id="B2IZI1"/>
<gene>
    <name evidence="6" type="ordered locus">Npun_F6564</name>
</gene>
<evidence type="ECO:0000313" key="6">
    <source>
        <dbReference type="EMBL" id="ACC84823.1"/>
    </source>
</evidence>
<dbReference type="STRING" id="63737.Npun_F6564"/>
<dbReference type="HOGENOM" id="CLU_1775529_0_0_3"/>
<evidence type="ECO:0000256" key="1">
    <source>
        <dbReference type="ARBA" id="ARBA00022741"/>
    </source>
</evidence>
<dbReference type="GO" id="GO:0003746">
    <property type="term" value="F:translation elongation factor activity"/>
    <property type="evidence" value="ECO:0007669"/>
    <property type="project" value="UniProtKB-KW"/>
</dbReference>
<dbReference type="Pfam" id="PF14492">
    <property type="entry name" value="EFG_III"/>
    <property type="match status" value="1"/>
</dbReference>
<accession>B2IZI1</accession>
<sequence length="146" mass="16863">MGQTSTVCLTFRIIWKVFLEKMFVPEPVITLAITPNKQEDSDRLSKALNRFQREDPTFRLSIDPESGATLISGMGELHLEIYLERIQWEYNAEVYVGNPPVAYRETIGQQATFDYRFKKQSLARLGILQSCVDAKRLVLRHRSLLV</sequence>
<reference evidence="7" key="1">
    <citation type="submission" date="2008-04" db="EMBL/GenBank/DDBJ databases">
        <title>Complete sequence of chromosome of Nostoc punctiforme ATCC 29133.</title>
        <authorList>
            <consortium name="US DOE Joint Genome Institute"/>
            <person name="Copeland A."/>
            <person name="Lucas S."/>
            <person name="Lapidus A."/>
            <person name="Glavina del Rio T."/>
            <person name="Dalin E."/>
            <person name="Tice H."/>
            <person name="Pitluck S."/>
            <person name="Chain P."/>
            <person name="Malfatti S."/>
            <person name="Shin M."/>
            <person name="Vergez L."/>
            <person name="Schmutz J."/>
            <person name="Larimer F."/>
            <person name="Land M."/>
            <person name="Hauser L."/>
            <person name="Kyrpides N."/>
            <person name="Kim E."/>
            <person name="Meeks J.C."/>
            <person name="Elhai J."/>
            <person name="Campbell E.L."/>
            <person name="Thiel T."/>
            <person name="Longmire J."/>
            <person name="Potts M."/>
            <person name="Atlas R."/>
        </authorList>
    </citation>
    <scope>NUCLEOTIDE SEQUENCE [LARGE SCALE GENOMIC DNA]</scope>
    <source>
        <strain evidence="7">ATCC 29133 / PCC 73102</strain>
    </source>
</reference>
<evidence type="ECO:0000259" key="5">
    <source>
        <dbReference type="Pfam" id="PF14492"/>
    </source>
</evidence>
<dbReference type="FunFam" id="3.30.70.870:FF:000001">
    <property type="entry name" value="Elongation factor G"/>
    <property type="match status" value="1"/>
</dbReference>
<name>B2IZI1_NOSP7</name>
<proteinExistence type="predicted"/>
<dbReference type="InterPro" id="IPR009022">
    <property type="entry name" value="EFG_III"/>
</dbReference>
<evidence type="ECO:0000256" key="3">
    <source>
        <dbReference type="ARBA" id="ARBA00022917"/>
    </source>
</evidence>
<dbReference type="Proteomes" id="UP000001191">
    <property type="component" value="Chromosome"/>
</dbReference>
<dbReference type="eggNOG" id="COG0480">
    <property type="taxonomic scope" value="Bacteria"/>
</dbReference>
<keyword evidence="1" id="KW-0547">Nucleotide-binding</keyword>
<dbReference type="SUPFAM" id="SSF54980">
    <property type="entry name" value="EF-G C-terminal domain-like"/>
    <property type="match status" value="1"/>
</dbReference>
<dbReference type="EMBL" id="CP001037">
    <property type="protein sequence ID" value="ACC84823.1"/>
    <property type="molecule type" value="Genomic_DNA"/>
</dbReference>
<evidence type="ECO:0000256" key="4">
    <source>
        <dbReference type="ARBA" id="ARBA00023134"/>
    </source>
</evidence>
<dbReference type="KEGG" id="npu:Npun_F6564"/>
<dbReference type="InterPro" id="IPR035647">
    <property type="entry name" value="EFG_III/V"/>
</dbReference>
<reference evidence="6 7" key="2">
    <citation type="journal article" date="2013" name="Plant Physiol.">
        <title>A Nostoc punctiforme Sugar Transporter Necessary to Establish a Cyanobacterium-Plant Symbiosis.</title>
        <authorList>
            <person name="Ekman M."/>
            <person name="Picossi S."/>
            <person name="Campbell E.L."/>
            <person name="Meeks J.C."/>
            <person name="Flores E."/>
        </authorList>
    </citation>
    <scope>NUCLEOTIDE SEQUENCE [LARGE SCALE GENOMIC DNA]</scope>
    <source>
        <strain evidence="7">ATCC 29133 / PCC 73102</strain>
    </source>
</reference>
<evidence type="ECO:0000313" key="7">
    <source>
        <dbReference type="Proteomes" id="UP000001191"/>
    </source>
</evidence>